<evidence type="ECO:0000313" key="1">
    <source>
        <dbReference type="EMBL" id="KAK3349010.1"/>
    </source>
</evidence>
<dbReference type="AlphaFoldDB" id="A0AAJ0HEF8"/>
<protein>
    <submittedName>
        <fullName evidence="1">Uncharacterized protein</fullName>
    </submittedName>
</protein>
<sequence length="747" mass="85285">MEVDEMPFGVQDELSKLSLKVDFSLEPASGYRHRLKDIIAEVEVAPKVPIFVPLTGDYHDGKFAVKTMTRRDNKFVGELMEAVTHGRTQLVLCCLEVEGRNVSGRRAGVVYTKLSGKLLHEGSLTYHSSLWYLIGEEAHEQALKQAHLPREFRSISGLMPECVWRRYAIVLFPVQTLVENLKLATDMPWHQSALQLFKSAFYGAEAGETGARSILRKIINGLKAPLGPELEEQVLQWTLQLEDRKLMKKAVKLVPYTNLLGNPFVSSLADILNRGDVMNDEGRLEHFQEWCAAILEKRVLNTERLYIRDIHPVIEILTTYADDEDWITEEFFPTLVKLSSTGLQLFVLKAIDAGAGSSRLLERCFDKLSNKDVDCFALAPGHLAKDCMERDEDVQHHSTKLMPLQFQTPAGLIQLTTVGQPRPRSRFVSALQRTQNMPLRYSCLIRAARANMDSRRVQHKAFILDLEETRDLLVKLQKDFELDDDMKALVQSIFRRLEASKPQKPVRPTDGKWAKPELPDCCGGNPCAVGSNMRRFLSSDDCGPLRFTESEADHVLDAVSGCNYLRVGAEEEDGKINSIVVIKTSDDYVHSVNEYNDDVAEFRRKLTSLRTDWMRDALQDRYDEAILLKNTRSKAASEENHARKLAADDRERMAALSEVTLWYRQGQATAQRKELTLELPPTSTTPMTKLLFLLSRRDVARERSRERQHQVEVSRWKCHEDTRNSHHGRKRHKAQDAWRGSVFHPLW</sequence>
<accession>A0AAJ0HEF8</accession>
<keyword evidence="2" id="KW-1185">Reference proteome</keyword>
<reference evidence="1" key="2">
    <citation type="submission" date="2023-06" db="EMBL/GenBank/DDBJ databases">
        <authorList>
            <consortium name="Lawrence Berkeley National Laboratory"/>
            <person name="Haridas S."/>
            <person name="Hensen N."/>
            <person name="Bonometti L."/>
            <person name="Westerberg I."/>
            <person name="Brannstrom I.O."/>
            <person name="Guillou S."/>
            <person name="Cros-Aarteil S."/>
            <person name="Calhoun S."/>
            <person name="Kuo A."/>
            <person name="Mondo S."/>
            <person name="Pangilinan J."/>
            <person name="Riley R."/>
            <person name="Labutti K."/>
            <person name="Andreopoulos B."/>
            <person name="Lipzen A."/>
            <person name="Chen C."/>
            <person name="Yanf M."/>
            <person name="Daum C."/>
            <person name="Ng V."/>
            <person name="Clum A."/>
            <person name="Steindorff A."/>
            <person name="Ohm R."/>
            <person name="Martin F."/>
            <person name="Silar P."/>
            <person name="Natvig D."/>
            <person name="Lalanne C."/>
            <person name="Gautier V."/>
            <person name="Ament-Velasquez S.L."/>
            <person name="Kruys A."/>
            <person name="Hutchinson M.I."/>
            <person name="Powell A.J."/>
            <person name="Barry K."/>
            <person name="Miller A.N."/>
            <person name="Grigoriev I.V."/>
            <person name="Debuchy R."/>
            <person name="Gladieux P."/>
            <person name="Thoren M.H."/>
            <person name="Johannesson H."/>
        </authorList>
    </citation>
    <scope>NUCLEOTIDE SEQUENCE</scope>
    <source>
        <strain evidence="1">CBS 955.72</strain>
    </source>
</reference>
<organism evidence="1 2">
    <name type="scientific">Lasiosphaeria hispida</name>
    <dbReference type="NCBI Taxonomy" id="260671"/>
    <lineage>
        <taxon>Eukaryota</taxon>
        <taxon>Fungi</taxon>
        <taxon>Dikarya</taxon>
        <taxon>Ascomycota</taxon>
        <taxon>Pezizomycotina</taxon>
        <taxon>Sordariomycetes</taxon>
        <taxon>Sordariomycetidae</taxon>
        <taxon>Sordariales</taxon>
        <taxon>Lasiosphaeriaceae</taxon>
        <taxon>Lasiosphaeria</taxon>
    </lineage>
</organism>
<reference evidence="1" key="1">
    <citation type="journal article" date="2023" name="Mol. Phylogenet. Evol.">
        <title>Genome-scale phylogeny and comparative genomics of the fungal order Sordariales.</title>
        <authorList>
            <person name="Hensen N."/>
            <person name="Bonometti L."/>
            <person name="Westerberg I."/>
            <person name="Brannstrom I.O."/>
            <person name="Guillou S."/>
            <person name="Cros-Aarteil S."/>
            <person name="Calhoun S."/>
            <person name="Haridas S."/>
            <person name="Kuo A."/>
            <person name="Mondo S."/>
            <person name="Pangilinan J."/>
            <person name="Riley R."/>
            <person name="LaButti K."/>
            <person name="Andreopoulos B."/>
            <person name="Lipzen A."/>
            <person name="Chen C."/>
            <person name="Yan M."/>
            <person name="Daum C."/>
            <person name="Ng V."/>
            <person name="Clum A."/>
            <person name="Steindorff A."/>
            <person name="Ohm R.A."/>
            <person name="Martin F."/>
            <person name="Silar P."/>
            <person name="Natvig D.O."/>
            <person name="Lalanne C."/>
            <person name="Gautier V."/>
            <person name="Ament-Velasquez S.L."/>
            <person name="Kruys A."/>
            <person name="Hutchinson M.I."/>
            <person name="Powell A.J."/>
            <person name="Barry K."/>
            <person name="Miller A.N."/>
            <person name="Grigoriev I.V."/>
            <person name="Debuchy R."/>
            <person name="Gladieux P."/>
            <person name="Hiltunen Thoren M."/>
            <person name="Johannesson H."/>
        </authorList>
    </citation>
    <scope>NUCLEOTIDE SEQUENCE</scope>
    <source>
        <strain evidence="1">CBS 955.72</strain>
    </source>
</reference>
<gene>
    <name evidence="1" type="ORF">B0T25DRAFT_569668</name>
</gene>
<dbReference type="EMBL" id="JAUIQD010000005">
    <property type="protein sequence ID" value="KAK3349010.1"/>
    <property type="molecule type" value="Genomic_DNA"/>
</dbReference>
<evidence type="ECO:0000313" key="2">
    <source>
        <dbReference type="Proteomes" id="UP001275084"/>
    </source>
</evidence>
<comment type="caution">
    <text evidence="1">The sequence shown here is derived from an EMBL/GenBank/DDBJ whole genome shotgun (WGS) entry which is preliminary data.</text>
</comment>
<name>A0AAJ0HEF8_9PEZI</name>
<proteinExistence type="predicted"/>
<dbReference type="Proteomes" id="UP001275084">
    <property type="component" value="Unassembled WGS sequence"/>
</dbReference>